<proteinExistence type="predicted"/>
<dbReference type="EMBL" id="UINC01126093">
    <property type="protein sequence ID" value="SVD04358.1"/>
    <property type="molecule type" value="Genomic_DNA"/>
</dbReference>
<protein>
    <submittedName>
        <fullName evidence="2">Uncharacterized protein</fullName>
    </submittedName>
</protein>
<accession>A0A382S5E5</accession>
<gene>
    <name evidence="2" type="ORF">METZ01_LOCUS357212</name>
</gene>
<sequence length="139" mass="15361">MRNAGAILIYLIAVFIGAAILAPLIWMAVFSDAPIFGFLSFLQSHDDYHRYFSRSLLFFALLGLGVLAKFTSIGSWNNIGWEKPKKHWRKLSVGVLLGFASSIAIALILIMLGVREWKPAQPLAEWGTLLMTAIPTAVV</sequence>
<organism evidence="2">
    <name type="scientific">marine metagenome</name>
    <dbReference type="NCBI Taxonomy" id="408172"/>
    <lineage>
        <taxon>unclassified sequences</taxon>
        <taxon>metagenomes</taxon>
        <taxon>ecological metagenomes</taxon>
    </lineage>
</organism>
<feature type="transmembrane region" description="Helical" evidence="1">
    <location>
        <begin position="7"/>
        <end position="31"/>
    </location>
</feature>
<keyword evidence="1" id="KW-0472">Membrane</keyword>
<feature type="transmembrane region" description="Helical" evidence="1">
    <location>
        <begin position="91"/>
        <end position="114"/>
    </location>
</feature>
<reference evidence="2" key="1">
    <citation type="submission" date="2018-05" db="EMBL/GenBank/DDBJ databases">
        <authorList>
            <person name="Lanie J.A."/>
            <person name="Ng W.-L."/>
            <person name="Kazmierczak K.M."/>
            <person name="Andrzejewski T.M."/>
            <person name="Davidsen T.M."/>
            <person name="Wayne K.J."/>
            <person name="Tettelin H."/>
            <person name="Glass J.I."/>
            <person name="Rusch D."/>
            <person name="Podicherti R."/>
            <person name="Tsui H.-C.T."/>
            <person name="Winkler M.E."/>
        </authorList>
    </citation>
    <scope>NUCLEOTIDE SEQUENCE</scope>
</reference>
<keyword evidence="1" id="KW-1133">Transmembrane helix</keyword>
<feature type="non-terminal residue" evidence="2">
    <location>
        <position position="1"/>
    </location>
</feature>
<keyword evidence="1" id="KW-0812">Transmembrane</keyword>
<name>A0A382S5E5_9ZZZZ</name>
<evidence type="ECO:0000313" key="2">
    <source>
        <dbReference type="EMBL" id="SVD04358.1"/>
    </source>
</evidence>
<feature type="non-terminal residue" evidence="2">
    <location>
        <position position="139"/>
    </location>
</feature>
<feature type="transmembrane region" description="Helical" evidence="1">
    <location>
        <begin position="51"/>
        <end position="70"/>
    </location>
</feature>
<evidence type="ECO:0000256" key="1">
    <source>
        <dbReference type="SAM" id="Phobius"/>
    </source>
</evidence>
<dbReference type="AlphaFoldDB" id="A0A382S5E5"/>